<reference evidence="2" key="1">
    <citation type="submission" date="2023-09" db="EMBL/GenBank/DDBJ databases">
        <title>Analysis of Cronobacter sakazakii RZ4 phage.</title>
        <authorList>
            <person name="Zhang L."/>
            <person name="Hui L."/>
            <person name="Soleimani-Delfan A."/>
        </authorList>
    </citation>
    <scope>NUCLEOTIDE SEQUENCE</scope>
    <source>
        <strain evidence="2">RZ4</strain>
    </source>
</reference>
<evidence type="ECO:0000313" key="2">
    <source>
        <dbReference type="EMBL" id="BES79653.1"/>
    </source>
</evidence>
<sequence>MFRVFLLFAAVVLVWGVLWVGVAYLITPHIGEQLTSVIGTLLGFVVGAVGMTKCIDIGWNRGWVKW</sequence>
<keyword evidence="1" id="KW-0472">Membrane</keyword>
<proteinExistence type="predicted"/>
<keyword evidence="1" id="KW-0812">Transmembrane</keyword>
<evidence type="ECO:0000256" key="1">
    <source>
        <dbReference type="SAM" id="Phobius"/>
    </source>
</evidence>
<evidence type="ECO:0000313" key="3">
    <source>
        <dbReference type="Proteomes" id="UP001259576"/>
    </source>
</evidence>
<keyword evidence="1" id="KW-1133">Transmembrane helix</keyword>
<accession>A0AA48R250</accession>
<organism evidence="2 3">
    <name type="scientific">Cronobacter phage RZ4</name>
    <dbReference type="NCBI Taxonomy" id="3074122"/>
    <lineage>
        <taxon>Viruses</taxon>
        <taxon>Duplodnaviria</taxon>
        <taxon>Heunggongvirae</taxon>
        <taxon>Uroviricota</taxon>
        <taxon>Caudoviricetes</taxon>
        <taxon>Autographivirales</taxon>
        <taxon>Autoscriptoviridae</taxon>
        <taxon>Stentvirinae</taxon>
        <taxon>Bonnellvirus</taxon>
        <taxon>Bonnellvirus RZ4</taxon>
    </lineage>
</organism>
<dbReference type="EMBL" id="LC778449">
    <property type="protein sequence ID" value="BES79653.1"/>
    <property type="molecule type" value="Genomic_DNA"/>
</dbReference>
<dbReference type="Proteomes" id="UP001259576">
    <property type="component" value="Segment"/>
</dbReference>
<protein>
    <submittedName>
        <fullName evidence="2">Uncharacterized protein</fullName>
    </submittedName>
</protein>
<name>A0AA48R250_9CAUD</name>
<keyword evidence="3" id="KW-1185">Reference proteome</keyword>
<feature type="transmembrane region" description="Helical" evidence="1">
    <location>
        <begin position="33"/>
        <end position="51"/>
    </location>
</feature>